<reference evidence="1 2" key="1">
    <citation type="submission" date="2019-07" db="EMBL/GenBank/DDBJ databases">
        <authorList>
            <person name="Gao M."/>
            <person name="Bai C."/>
            <person name="Tong Y."/>
        </authorList>
    </citation>
    <scope>NUCLEOTIDE SEQUENCE [LARGE SCALE GENOMIC DNA]</scope>
</reference>
<accession>A0A5J6CU60</accession>
<evidence type="ECO:0000313" key="1">
    <source>
        <dbReference type="EMBL" id="QEQ50343.1"/>
    </source>
</evidence>
<proteinExistence type="predicted"/>
<protein>
    <submittedName>
        <fullName evidence="1">Uncharacterized protein</fullName>
    </submittedName>
</protein>
<keyword evidence="2" id="KW-1185">Reference proteome</keyword>
<organism evidence="1 2">
    <name type="scientific">Klebsiella phage vB_KpnP_IME308</name>
    <dbReference type="NCBI Taxonomy" id="2601648"/>
    <lineage>
        <taxon>Viruses</taxon>
        <taxon>Duplodnaviria</taxon>
        <taxon>Heunggongvirae</taxon>
        <taxon>Uroviricota</taxon>
        <taxon>Caudoviricetes</taxon>
        <taxon>Autographivirales</taxon>
        <taxon>Autoscriptoviridae</taxon>
        <taxon>Slopekvirinae</taxon>
        <taxon>Drulisvirus</taxon>
        <taxon>Drulisvirus IME308</taxon>
    </lineage>
</organism>
<dbReference type="EMBL" id="MN176572">
    <property type="protein sequence ID" value="QEQ50343.1"/>
    <property type="molecule type" value="Genomic_DNA"/>
</dbReference>
<name>A0A5J6CU60_9CAUD</name>
<evidence type="ECO:0000313" key="2">
    <source>
        <dbReference type="Proteomes" id="UP000322350"/>
    </source>
</evidence>
<dbReference type="Proteomes" id="UP000322350">
    <property type="component" value="Segment"/>
</dbReference>
<sequence length="70" mass="8192">MSKQIMYDVYNLRGAYYRVAVDRPLDHPAEWYCKHLGVYFEDCAFSSAFILLHEQSVLVARNVVFKDKAC</sequence>